<dbReference type="InterPro" id="IPR006103">
    <property type="entry name" value="Glyco_hydro_2_cat"/>
</dbReference>
<dbReference type="InterPro" id="IPR006101">
    <property type="entry name" value="Glyco_hydro_2"/>
</dbReference>
<sequence length="765" mass="85166">MKHLTAPVDRRSFILGTAATALSAQVQPTPAGVQRVYELNRNWRFGGKAPQGFAAPEFDDTQWAKVTLPHTNVVLPWHSFEEKDFQFVSAYRRRFQALPQWKGHRVFADFAGAMTASTVTINGHTFPEYKGGYTPFSFDLTPHLKLGAENVLAVQVDSTERPDIPPFGANIDYLTFGGIYRDVQLRVVPQTFIENVFASPVNPLESSRALRVRCYLNGPIAGPAKLTAELRDGSTVLKTATADVSAAADHHDISLESLGAITLWDLKTPKLYTVVVRLETSDGAKDEYRTRTAFREAGFTPAGFRLNGSPVKLRGVNRHQTFPYVGGAMPARVQRRDAWILKRELHCNIVRTSHYPQSVDFLDACDELGLLVLEEIPGWQHIGDKAWQDVAVRNVGEMIRRDWNHPSIILWGVRINESQDNHEFYTRTNALAHQLDDLRQTGGIRYIYDSERLEDVFTMNDFGFPLRMPNHPLYLNTEFSGHMFSTKRFDNVTRVAEHVIRHARVHNQLSSDDRYAGGISWCAFDYNTHSNFGSGDHICYHGVSDIFRIPKPAAYFYKSQVDPEEETVLEAGFFWSSGDKSEAGGVGTVPILSNCDHLKVYFAGTLKMELDPDRKTFAHLKYPPFMMNLSDLPLDPWGDLKIEGYVKGKLAKTLTLSGSGKDADLKLLPDDQTIVGDGRDATRVVLLITDEYGNIRPFATGAVALTISGPGELVGENPFAITGGTGAVWIRAKEAGGTVRLTAKHPYLGTRTAVVNVSPATPERV</sequence>
<dbReference type="InterPro" id="IPR051913">
    <property type="entry name" value="GH2_Domain-Containing"/>
</dbReference>
<keyword evidence="2 4" id="KW-0378">Hydrolase</keyword>
<evidence type="ECO:0000256" key="4">
    <source>
        <dbReference type="RuleBase" id="RU361154"/>
    </source>
</evidence>
<dbReference type="Proteomes" id="UP000593892">
    <property type="component" value="Chromosome"/>
</dbReference>
<organism evidence="9 10">
    <name type="scientific">Paludibaculum fermentans</name>
    <dbReference type="NCBI Taxonomy" id="1473598"/>
    <lineage>
        <taxon>Bacteria</taxon>
        <taxon>Pseudomonadati</taxon>
        <taxon>Acidobacteriota</taxon>
        <taxon>Terriglobia</taxon>
        <taxon>Bryobacterales</taxon>
        <taxon>Bryobacteraceae</taxon>
        <taxon>Paludibaculum</taxon>
    </lineage>
</organism>
<dbReference type="KEGG" id="pfer:IRI77_10040"/>
<evidence type="ECO:0000259" key="6">
    <source>
        <dbReference type="Pfam" id="PF02836"/>
    </source>
</evidence>
<dbReference type="RefSeq" id="WP_194451936.1">
    <property type="nucleotide sequence ID" value="NZ_CP063849.1"/>
</dbReference>
<dbReference type="InterPro" id="IPR040605">
    <property type="entry name" value="Glyco_hydro2_dom5"/>
</dbReference>
<dbReference type="InterPro" id="IPR006104">
    <property type="entry name" value="Glyco_hydro_2_N"/>
</dbReference>
<feature type="domain" description="Glycoside hydrolase family 2 catalytic" evidence="6">
    <location>
        <begin position="304"/>
        <end position="440"/>
    </location>
</feature>
<dbReference type="InterPro" id="IPR013783">
    <property type="entry name" value="Ig-like_fold"/>
</dbReference>
<dbReference type="PROSITE" id="PS00608">
    <property type="entry name" value="GLYCOSYL_HYDROL_F2_2"/>
    <property type="match status" value="1"/>
</dbReference>
<evidence type="ECO:0000256" key="2">
    <source>
        <dbReference type="ARBA" id="ARBA00022801"/>
    </source>
</evidence>
<dbReference type="Pfam" id="PF00703">
    <property type="entry name" value="Glyco_hydro_2"/>
    <property type="match status" value="1"/>
</dbReference>
<dbReference type="PRINTS" id="PR00132">
    <property type="entry name" value="GLHYDRLASE2"/>
</dbReference>
<evidence type="ECO:0000259" key="5">
    <source>
        <dbReference type="Pfam" id="PF00703"/>
    </source>
</evidence>
<dbReference type="Pfam" id="PF18565">
    <property type="entry name" value="Glyco_hydro2_C5"/>
    <property type="match status" value="1"/>
</dbReference>
<reference evidence="9 10" key="1">
    <citation type="submission" date="2020-10" db="EMBL/GenBank/DDBJ databases">
        <title>Complete genome sequence of Paludibaculum fermentans P105T, a facultatively anaerobic acidobacterium capable of dissimilatory Fe(III) reduction.</title>
        <authorList>
            <person name="Dedysh S.N."/>
            <person name="Beletsky A.V."/>
            <person name="Kulichevskaya I.S."/>
            <person name="Mardanov A.V."/>
            <person name="Ravin N.V."/>
        </authorList>
    </citation>
    <scope>NUCLEOTIDE SEQUENCE [LARGE SCALE GENOMIC DNA]</scope>
    <source>
        <strain evidence="9 10">P105</strain>
    </source>
</reference>
<dbReference type="InterPro" id="IPR023230">
    <property type="entry name" value="Glyco_hydro_2_CS"/>
</dbReference>
<name>A0A7S7NUW9_PALFE</name>
<dbReference type="AlphaFoldDB" id="A0A7S7NUW9"/>
<dbReference type="InterPro" id="IPR036156">
    <property type="entry name" value="Beta-gal/glucu_dom_sf"/>
</dbReference>
<evidence type="ECO:0000313" key="9">
    <source>
        <dbReference type="EMBL" id="QOY90271.1"/>
    </source>
</evidence>
<dbReference type="Pfam" id="PF02836">
    <property type="entry name" value="Glyco_hydro_2_C"/>
    <property type="match status" value="1"/>
</dbReference>
<dbReference type="SUPFAM" id="SSF49303">
    <property type="entry name" value="beta-Galactosidase/glucuronidase domain"/>
    <property type="match status" value="1"/>
</dbReference>
<evidence type="ECO:0000313" key="10">
    <source>
        <dbReference type="Proteomes" id="UP000593892"/>
    </source>
</evidence>
<evidence type="ECO:0000256" key="3">
    <source>
        <dbReference type="ARBA" id="ARBA00023295"/>
    </source>
</evidence>
<protein>
    <submittedName>
        <fullName evidence="9">Glycoside hydrolase family 2 protein</fullName>
    </submittedName>
</protein>
<dbReference type="Gene3D" id="2.60.40.10">
    <property type="entry name" value="Immunoglobulins"/>
    <property type="match status" value="2"/>
</dbReference>
<dbReference type="GO" id="GO:0005975">
    <property type="term" value="P:carbohydrate metabolic process"/>
    <property type="evidence" value="ECO:0007669"/>
    <property type="project" value="InterPro"/>
</dbReference>
<keyword evidence="3 4" id="KW-0326">Glycosidase</keyword>
<dbReference type="InterPro" id="IPR017853">
    <property type="entry name" value="GH"/>
</dbReference>
<dbReference type="InterPro" id="IPR008979">
    <property type="entry name" value="Galactose-bd-like_sf"/>
</dbReference>
<comment type="similarity">
    <text evidence="1 4">Belongs to the glycosyl hydrolase 2 family.</text>
</comment>
<dbReference type="Gene3D" id="2.60.120.260">
    <property type="entry name" value="Galactose-binding domain-like"/>
    <property type="match status" value="1"/>
</dbReference>
<proteinExistence type="inferred from homology"/>
<keyword evidence="10" id="KW-1185">Reference proteome</keyword>
<dbReference type="GO" id="GO:0004553">
    <property type="term" value="F:hydrolase activity, hydrolyzing O-glycosyl compounds"/>
    <property type="evidence" value="ECO:0007669"/>
    <property type="project" value="InterPro"/>
</dbReference>
<feature type="domain" description="Glycoside hydrolase family 2 immunoglobulin-like beta-sandwich" evidence="5">
    <location>
        <begin position="224"/>
        <end position="295"/>
    </location>
</feature>
<feature type="domain" description="Glycoside hydrolase family 2" evidence="8">
    <location>
        <begin position="665"/>
        <end position="752"/>
    </location>
</feature>
<dbReference type="InterPro" id="IPR006102">
    <property type="entry name" value="Ig-like_GH2"/>
</dbReference>
<dbReference type="PANTHER" id="PTHR42732:SF1">
    <property type="entry name" value="BETA-MANNOSIDASE"/>
    <property type="match status" value="1"/>
</dbReference>
<evidence type="ECO:0000259" key="7">
    <source>
        <dbReference type="Pfam" id="PF02837"/>
    </source>
</evidence>
<dbReference type="PANTHER" id="PTHR42732">
    <property type="entry name" value="BETA-GALACTOSIDASE"/>
    <property type="match status" value="1"/>
</dbReference>
<feature type="domain" description="Glycosyl hydrolases family 2 sugar binding" evidence="7">
    <location>
        <begin position="86"/>
        <end position="188"/>
    </location>
</feature>
<evidence type="ECO:0000256" key="1">
    <source>
        <dbReference type="ARBA" id="ARBA00007401"/>
    </source>
</evidence>
<dbReference type="InterPro" id="IPR023232">
    <property type="entry name" value="Glyco_hydro_2_AS"/>
</dbReference>
<dbReference type="SUPFAM" id="SSF51445">
    <property type="entry name" value="(Trans)glycosidases"/>
    <property type="match status" value="1"/>
</dbReference>
<accession>A0A7S7NUW9</accession>
<dbReference type="EMBL" id="CP063849">
    <property type="protein sequence ID" value="QOY90271.1"/>
    <property type="molecule type" value="Genomic_DNA"/>
</dbReference>
<evidence type="ECO:0000259" key="8">
    <source>
        <dbReference type="Pfam" id="PF18565"/>
    </source>
</evidence>
<gene>
    <name evidence="9" type="ORF">IRI77_10040</name>
</gene>
<dbReference type="Gene3D" id="3.20.20.80">
    <property type="entry name" value="Glycosidases"/>
    <property type="match status" value="1"/>
</dbReference>
<dbReference type="PROSITE" id="PS00719">
    <property type="entry name" value="GLYCOSYL_HYDROL_F2_1"/>
    <property type="match status" value="1"/>
</dbReference>
<dbReference type="Pfam" id="PF02837">
    <property type="entry name" value="Glyco_hydro_2_N"/>
    <property type="match status" value="1"/>
</dbReference>
<dbReference type="SUPFAM" id="SSF49785">
    <property type="entry name" value="Galactose-binding domain-like"/>
    <property type="match status" value="1"/>
</dbReference>